<dbReference type="Proteomes" id="UP000030678">
    <property type="component" value="Unassembled WGS sequence"/>
</dbReference>
<keyword evidence="4 6" id="KW-1133">Transmembrane helix</keyword>
<dbReference type="PANTHER" id="PTHR43791">
    <property type="entry name" value="PERMEASE-RELATED"/>
    <property type="match status" value="1"/>
</dbReference>
<gene>
    <name evidence="7" type="ORF">G647_00233</name>
</gene>
<feature type="transmembrane region" description="Helical" evidence="6">
    <location>
        <begin position="52"/>
        <end position="72"/>
    </location>
</feature>
<dbReference type="OrthoDB" id="2985014at2759"/>
<evidence type="ECO:0000256" key="5">
    <source>
        <dbReference type="ARBA" id="ARBA00023136"/>
    </source>
</evidence>
<dbReference type="PANTHER" id="PTHR43791:SF36">
    <property type="entry name" value="TRANSPORTER, PUTATIVE (AFU_ORTHOLOGUE AFUA_6G08340)-RELATED"/>
    <property type="match status" value="1"/>
</dbReference>
<dbReference type="SUPFAM" id="SSF103473">
    <property type="entry name" value="MFS general substrate transporter"/>
    <property type="match status" value="1"/>
</dbReference>
<organism evidence="7 8">
    <name type="scientific">Cladophialophora carrionii CBS 160.54</name>
    <dbReference type="NCBI Taxonomy" id="1279043"/>
    <lineage>
        <taxon>Eukaryota</taxon>
        <taxon>Fungi</taxon>
        <taxon>Dikarya</taxon>
        <taxon>Ascomycota</taxon>
        <taxon>Pezizomycotina</taxon>
        <taxon>Eurotiomycetes</taxon>
        <taxon>Chaetothyriomycetidae</taxon>
        <taxon>Chaetothyriales</taxon>
        <taxon>Herpotrichiellaceae</taxon>
        <taxon>Cladophialophora</taxon>
    </lineage>
</organism>
<evidence type="ECO:0000256" key="1">
    <source>
        <dbReference type="ARBA" id="ARBA00004141"/>
    </source>
</evidence>
<reference evidence="7 8" key="1">
    <citation type="submission" date="2013-03" db="EMBL/GenBank/DDBJ databases">
        <title>The Genome Sequence of Cladophialophora carrionii CBS 160.54.</title>
        <authorList>
            <consortium name="The Broad Institute Genomics Platform"/>
            <person name="Cuomo C."/>
            <person name="de Hoog S."/>
            <person name="Gorbushina A."/>
            <person name="Walker B."/>
            <person name="Young S.K."/>
            <person name="Zeng Q."/>
            <person name="Gargeya S."/>
            <person name="Fitzgerald M."/>
            <person name="Haas B."/>
            <person name="Abouelleil A."/>
            <person name="Allen A.W."/>
            <person name="Alvarado L."/>
            <person name="Arachchi H.M."/>
            <person name="Berlin A.M."/>
            <person name="Chapman S.B."/>
            <person name="Gainer-Dewar J."/>
            <person name="Goldberg J."/>
            <person name="Griggs A."/>
            <person name="Gujja S."/>
            <person name="Hansen M."/>
            <person name="Howarth C."/>
            <person name="Imamovic A."/>
            <person name="Ireland A."/>
            <person name="Larimer J."/>
            <person name="McCowan C."/>
            <person name="Murphy C."/>
            <person name="Pearson M."/>
            <person name="Poon T.W."/>
            <person name="Priest M."/>
            <person name="Roberts A."/>
            <person name="Saif S."/>
            <person name="Shea T."/>
            <person name="Sisk P."/>
            <person name="Sykes S."/>
            <person name="Wortman J."/>
            <person name="Nusbaum C."/>
            <person name="Birren B."/>
        </authorList>
    </citation>
    <scope>NUCLEOTIDE SEQUENCE [LARGE SCALE GENOMIC DNA]</scope>
    <source>
        <strain evidence="7 8">CBS 160.54</strain>
    </source>
</reference>
<keyword evidence="2" id="KW-0813">Transport</keyword>
<dbReference type="Gene3D" id="1.20.1250.20">
    <property type="entry name" value="MFS general substrate transporter like domains"/>
    <property type="match status" value="1"/>
</dbReference>
<dbReference type="EMBL" id="KB822697">
    <property type="protein sequence ID" value="ETI27784.1"/>
    <property type="molecule type" value="Genomic_DNA"/>
</dbReference>
<dbReference type="GO" id="GO:0016020">
    <property type="term" value="C:membrane"/>
    <property type="evidence" value="ECO:0007669"/>
    <property type="project" value="UniProtKB-SubCell"/>
</dbReference>
<evidence type="ECO:0000256" key="3">
    <source>
        <dbReference type="ARBA" id="ARBA00022692"/>
    </source>
</evidence>
<dbReference type="VEuPathDB" id="FungiDB:G647_00233"/>
<sequence length="191" mass="20412">MGLVVGFFIVDFPVRLTMKSIPAQYVLGGAIILFGTATGLVPVCGRYSSLMVLRFILGCGEAVLTMGCLYLSQWYKADELACGQLSPNEQALCSNNSLLTTRTAFMYWSTVASFSSGPISYGTDKNLDGVHGIASWKWLFIIESVPTVVGGLAAVVVLPVGTAVVKPKIKQPSLSGIPKQCWVFAVFVSTC</sequence>
<name>V9DLJ7_9EURO</name>
<dbReference type="HOGENOM" id="CLU_1421278_0_0_1"/>
<evidence type="ECO:0000313" key="8">
    <source>
        <dbReference type="Proteomes" id="UP000030678"/>
    </source>
</evidence>
<keyword evidence="3 6" id="KW-0812">Transmembrane</keyword>
<evidence type="ECO:0000256" key="4">
    <source>
        <dbReference type="ARBA" id="ARBA00022989"/>
    </source>
</evidence>
<dbReference type="AlphaFoldDB" id="V9DLJ7"/>
<evidence type="ECO:0000313" key="7">
    <source>
        <dbReference type="EMBL" id="ETI27784.1"/>
    </source>
</evidence>
<dbReference type="RefSeq" id="XP_008721858.1">
    <property type="nucleotide sequence ID" value="XM_008723636.1"/>
</dbReference>
<dbReference type="GeneID" id="19978726"/>
<dbReference type="InterPro" id="IPR036259">
    <property type="entry name" value="MFS_trans_sf"/>
</dbReference>
<evidence type="ECO:0000256" key="2">
    <source>
        <dbReference type="ARBA" id="ARBA00022448"/>
    </source>
</evidence>
<protein>
    <recommendedName>
        <fullName evidence="9">Major facilitator superfamily (MFS) profile domain-containing protein</fullName>
    </recommendedName>
</protein>
<evidence type="ECO:0008006" key="9">
    <source>
        <dbReference type="Google" id="ProtNLM"/>
    </source>
</evidence>
<feature type="transmembrane region" description="Helical" evidence="6">
    <location>
        <begin position="25"/>
        <end position="45"/>
    </location>
</feature>
<evidence type="ECO:0000256" key="6">
    <source>
        <dbReference type="SAM" id="Phobius"/>
    </source>
</evidence>
<accession>V9DLJ7</accession>
<dbReference type="GO" id="GO:0022857">
    <property type="term" value="F:transmembrane transporter activity"/>
    <property type="evidence" value="ECO:0007669"/>
    <property type="project" value="TreeGrafter"/>
</dbReference>
<keyword evidence="5 6" id="KW-0472">Membrane</keyword>
<feature type="transmembrane region" description="Helical" evidence="6">
    <location>
        <begin position="138"/>
        <end position="165"/>
    </location>
</feature>
<comment type="subcellular location">
    <subcellularLocation>
        <location evidence="1">Membrane</location>
        <topology evidence="1">Multi-pass membrane protein</topology>
    </subcellularLocation>
</comment>
<proteinExistence type="predicted"/>